<name>A0ABP9V4A4_9BACT</name>
<sequence length="381" mass="42861">MHRVTHILFRIHLGLSVLWFTLLFRLEDPPLQELVGESLFSTITTTLSTPLLIFTALHDWGLSHPTNPLREALTFAICTPLNSLVAAWLLSLVYRHFIKPDPLPETPDTTRIPTSPNPVHPNKPKAPLKLTNIRSIKLVTFPTMTVDYDAIQLHYEDGSICEINESDDGFQDTANQLSEHYQITPPISLRFPIGYGEALQVYPAPTENHFPPRPQPSPAPLTAEHVYMLALLDKAGAEKAMIQWAVARLEEGCEGESTILLAGADHEDEYTIGYLFHKALQESSFTPPLDDEEAAWLEQQICREMLAGHLTPQLGLDYLLQACPQCGYSDILHKWEELYDAIDMLRSEGQNYDSHAGMTLATIDDHILQQARQVLDESQQP</sequence>
<keyword evidence="4" id="KW-1185">Reference proteome</keyword>
<keyword evidence="2" id="KW-1133">Transmembrane helix</keyword>
<reference evidence="3 4" key="1">
    <citation type="submission" date="2024-02" db="EMBL/GenBank/DDBJ databases">
        <title>Rubritalea halochordaticola NBRC 107102.</title>
        <authorList>
            <person name="Ichikawa N."/>
            <person name="Katano-Makiyama Y."/>
            <person name="Hidaka K."/>
        </authorList>
    </citation>
    <scope>NUCLEOTIDE SEQUENCE [LARGE SCALE GENOMIC DNA]</scope>
    <source>
        <strain evidence="3 4">NBRC 107102</strain>
    </source>
</reference>
<evidence type="ECO:0000256" key="1">
    <source>
        <dbReference type="SAM" id="MobiDB-lite"/>
    </source>
</evidence>
<proteinExistence type="predicted"/>
<feature type="transmembrane region" description="Helical" evidence="2">
    <location>
        <begin position="7"/>
        <end position="26"/>
    </location>
</feature>
<feature type="region of interest" description="Disordered" evidence="1">
    <location>
        <begin position="105"/>
        <end position="126"/>
    </location>
</feature>
<keyword evidence="2" id="KW-0812">Transmembrane</keyword>
<evidence type="ECO:0000313" key="3">
    <source>
        <dbReference type="EMBL" id="GAA5497506.1"/>
    </source>
</evidence>
<evidence type="ECO:0000256" key="2">
    <source>
        <dbReference type="SAM" id="Phobius"/>
    </source>
</evidence>
<evidence type="ECO:0000313" key="4">
    <source>
        <dbReference type="Proteomes" id="UP001424741"/>
    </source>
</evidence>
<organism evidence="3 4">
    <name type="scientific">Rubritalea halochordaticola</name>
    <dbReference type="NCBI Taxonomy" id="714537"/>
    <lineage>
        <taxon>Bacteria</taxon>
        <taxon>Pseudomonadati</taxon>
        <taxon>Verrucomicrobiota</taxon>
        <taxon>Verrucomicrobiia</taxon>
        <taxon>Verrucomicrobiales</taxon>
        <taxon>Rubritaleaceae</taxon>
        <taxon>Rubritalea</taxon>
    </lineage>
</organism>
<gene>
    <name evidence="3" type="ORF">Rhal01_03702</name>
</gene>
<accession>A0ABP9V4A4</accession>
<keyword evidence="2" id="KW-0472">Membrane</keyword>
<dbReference type="Proteomes" id="UP001424741">
    <property type="component" value="Unassembled WGS sequence"/>
</dbReference>
<dbReference type="RefSeq" id="WP_346190010.1">
    <property type="nucleotide sequence ID" value="NZ_BAABRL010000016.1"/>
</dbReference>
<dbReference type="EMBL" id="BAABRL010000016">
    <property type="protein sequence ID" value="GAA5497506.1"/>
    <property type="molecule type" value="Genomic_DNA"/>
</dbReference>
<comment type="caution">
    <text evidence="3">The sequence shown here is derived from an EMBL/GenBank/DDBJ whole genome shotgun (WGS) entry which is preliminary data.</text>
</comment>
<protein>
    <submittedName>
        <fullName evidence="3">Uncharacterized protein</fullName>
    </submittedName>
</protein>